<comment type="similarity">
    <text evidence="1 7">Belongs to the cytochrome P450 family.</text>
</comment>
<evidence type="ECO:0000256" key="6">
    <source>
        <dbReference type="ARBA" id="ARBA00023033"/>
    </source>
</evidence>
<keyword evidence="3 7" id="KW-0479">Metal-binding</keyword>
<dbReference type="OrthoDB" id="3599725at2"/>
<dbReference type="RefSeq" id="WP_123664831.1">
    <property type="nucleotide sequence ID" value="NZ_RJKE01000001.1"/>
</dbReference>
<dbReference type="CDD" id="cd11035">
    <property type="entry name" value="P450cam-like"/>
    <property type="match status" value="1"/>
</dbReference>
<evidence type="ECO:0000256" key="5">
    <source>
        <dbReference type="ARBA" id="ARBA00023004"/>
    </source>
</evidence>
<keyword evidence="2 7" id="KW-0349">Heme</keyword>
<evidence type="ECO:0000256" key="7">
    <source>
        <dbReference type="RuleBase" id="RU000461"/>
    </source>
</evidence>
<dbReference type="InterPro" id="IPR002397">
    <property type="entry name" value="Cyt_P450_B"/>
</dbReference>
<dbReference type="PROSITE" id="PS00086">
    <property type="entry name" value="CYTOCHROME_P450"/>
    <property type="match status" value="1"/>
</dbReference>
<keyword evidence="5 7" id="KW-0408">Iron</keyword>
<dbReference type="PRINTS" id="PR00359">
    <property type="entry name" value="BP450"/>
</dbReference>
<evidence type="ECO:0000256" key="2">
    <source>
        <dbReference type="ARBA" id="ARBA00022617"/>
    </source>
</evidence>
<dbReference type="SUPFAM" id="SSF48264">
    <property type="entry name" value="Cytochrome P450"/>
    <property type="match status" value="1"/>
</dbReference>
<dbReference type="GO" id="GO:0005506">
    <property type="term" value="F:iron ion binding"/>
    <property type="evidence" value="ECO:0007669"/>
    <property type="project" value="InterPro"/>
</dbReference>
<protein>
    <submittedName>
        <fullName evidence="8">Cytochrome P450</fullName>
    </submittedName>
</protein>
<dbReference type="GO" id="GO:0020037">
    <property type="term" value="F:heme binding"/>
    <property type="evidence" value="ECO:0007669"/>
    <property type="project" value="InterPro"/>
</dbReference>
<dbReference type="AlphaFoldDB" id="A0A3N1CX58"/>
<dbReference type="InterPro" id="IPR017972">
    <property type="entry name" value="Cyt_P450_CS"/>
</dbReference>
<dbReference type="FunFam" id="1.10.630.10:FF:000018">
    <property type="entry name" value="Cytochrome P450 monooxygenase"/>
    <property type="match status" value="1"/>
</dbReference>
<sequence>MSTNPPRDSSDPGIQTDFDIHDPAIADTVYAEYDKLRSACPVAHSSAYGGHWVLTGYDDIQAVCRDAETFSSVSVNVPPSIGQDGQMIPLETDPPDHTGYRQILTPVFSPRRMAALEERIREIVAELLDAMEGRAKVDFVAAFAKELPTRVFLALMGWPLEDAARFHTWVDTIVVGVPGGTEEESMAARGEAAMAVYGYFSQMIDARAADPVERDDVTGLLLHGTFGDRELTRHEMLNMLFVLLIGGLHTVVGQLAHSAIFFAENPDKRRELVADPGLVNTAVEEMLRWESAVAPARVVTRDTVVGGVRMSAGDRVLIPLGAAGRDPAKFPGADEVDLAREPNPHLAFGAGRHRCLGSHLARVELRVAFAELHRRFPDYRLDPADPPVRHLSQVKGVVRLPLLLGVSA</sequence>
<evidence type="ECO:0000313" key="9">
    <source>
        <dbReference type="Proteomes" id="UP000272400"/>
    </source>
</evidence>
<gene>
    <name evidence="8" type="ORF">EDD29_2850</name>
</gene>
<comment type="caution">
    <text evidence="8">The sequence shown here is derived from an EMBL/GenBank/DDBJ whole genome shotgun (WGS) entry which is preliminary data.</text>
</comment>
<dbReference type="Gene3D" id="1.10.630.10">
    <property type="entry name" value="Cytochrome P450"/>
    <property type="match status" value="1"/>
</dbReference>
<keyword evidence="4 7" id="KW-0560">Oxidoreductase</keyword>
<dbReference type="PANTHER" id="PTHR46696">
    <property type="entry name" value="P450, PUTATIVE (EUROFUNG)-RELATED"/>
    <property type="match status" value="1"/>
</dbReference>
<dbReference type="PANTHER" id="PTHR46696:SF6">
    <property type="entry name" value="P450, PUTATIVE (EUROFUNG)-RELATED"/>
    <property type="match status" value="1"/>
</dbReference>
<proteinExistence type="inferred from homology"/>
<organism evidence="8 9">
    <name type="scientific">Actinocorallia herbida</name>
    <dbReference type="NCBI Taxonomy" id="58109"/>
    <lineage>
        <taxon>Bacteria</taxon>
        <taxon>Bacillati</taxon>
        <taxon>Actinomycetota</taxon>
        <taxon>Actinomycetes</taxon>
        <taxon>Streptosporangiales</taxon>
        <taxon>Thermomonosporaceae</taxon>
        <taxon>Actinocorallia</taxon>
    </lineage>
</organism>
<dbReference type="Pfam" id="PF00067">
    <property type="entry name" value="p450"/>
    <property type="match status" value="1"/>
</dbReference>
<dbReference type="InterPro" id="IPR001128">
    <property type="entry name" value="Cyt_P450"/>
</dbReference>
<evidence type="ECO:0000256" key="1">
    <source>
        <dbReference type="ARBA" id="ARBA00010617"/>
    </source>
</evidence>
<name>A0A3N1CX58_9ACTN</name>
<dbReference type="GO" id="GO:0004497">
    <property type="term" value="F:monooxygenase activity"/>
    <property type="evidence" value="ECO:0007669"/>
    <property type="project" value="UniProtKB-KW"/>
</dbReference>
<evidence type="ECO:0000256" key="4">
    <source>
        <dbReference type="ARBA" id="ARBA00023002"/>
    </source>
</evidence>
<dbReference type="GO" id="GO:0016705">
    <property type="term" value="F:oxidoreductase activity, acting on paired donors, with incorporation or reduction of molecular oxygen"/>
    <property type="evidence" value="ECO:0007669"/>
    <property type="project" value="InterPro"/>
</dbReference>
<dbReference type="EMBL" id="RJKE01000001">
    <property type="protein sequence ID" value="ROO85308.1"/>
    <property type="molecule type" value="Genomic_DNA"/>
</dbReference>
<keyword evidence="6 7" id="KW-0503">Monooxygenase</keyword>
<keyword evidence="9" id="KW-1185">Reference proteome</keyword>
<evidence type="ECO:0000256" key="3">
    <source>
        <dbReference type="ARBA" id="ARBA00022723"/>
    </source>
</evidence>
<dbReference type="Proteomes" id="UP000272400">
    <property type="component" value="Unassembled WGS sequence"/>
</dbReference>
<evidence type="ECO:0000313" key="8">
    <source>
        <dbReference type="EMBL" id="ROO85308.1"/>
    </source>
</evidence>
<dbReference type="InterPro" id="IPR036396">
    <property type="entry name" value="Cyt_P450_sf"/>
</dbReference>
<accession>A0A3N1CX58</accession>
<reference evidence="8 9" key="1">
    <citation type="submission" date="2018-11" db="EMBL/GenBank/DDBJ databases">
        <title>Sequencing the genomes of 1000 actinobacteria strains.</title>
        <authorList>
            <person name="Klenk H.-P."/>
        </authorList>
    </citation>
    <scope>NUCLEOTIDE SEQUENCE [LARGE SCALE GENOMIC DNA]</scope>
    <source>
        <strain evidence="8 9">DSM 44254</strain>
    </source>
</reference>